<gene>
    <name evidence="2" type="ordered locus">FsymDg_2885</name>
</gene>
<keyword evidence="3" id="KW-1185">Reference proteome</keyword>
<evidence type="ECO:0000313" key="3">
    <source>
        <dbReference type="Proteomes" id="UP000001549"/>
    </source>
</evidence>
<dbReference type="Proteomes" id="UP000001549">
    <property type="component" value="Chromosome"/>
</dbReference>
<name>F8B6K3_9ACTN</name>
<dbReference type="EMBL" id="CP002801">
    <property type="protein sequence ID" value="AEH10212.1"/>
    <property type="molecule type" value="Genomic_DNA"/>
</dbReference>
<reference evidence="2 3" key="1">
    <citation type="submission" date="2011-05" db="EMBL/GenBank/DDBJ databases">
        <title>Complete sequence of chromosome of Frankia symbiont of Datisca glomerata.</title>
        <authorList>
            <consortium name="US DOE Joint Genome Institute"/>
            <person name="Lucas S."/>
            <person name="Han J."/>
            <person name="Lapidus A."/>
            <person name="Cheng J.-F."/>
            <person name="Goodwin L."/>
            <person name="Pitluck S."/>
            <person name="Peters L."/>
            <person name="Mikhailova N."/>
            <person name="Chertkov O."/>
            <person name="Teshima H."/>
            <person name="Han C."/>
            <person name="Tapia R."/>
            <person name="Land M."/>
            <person name="Hauser L."/>
            <person name="Kyrpides N."/>
            <person name="Ivanova N."/>
            <person name="Pagani I."/>
            <person name="Berry A."/>
            <person name="Pawlowski K."/>
            <person name="Persson T."/>
            <person name="Vanden Heuvel B."/>
            <person name="Benson D."/>
            <person name="Woyke T."/>
        </authorList>
    </citation>
    <scope>NUCLEOTIDE SEQUENCE [LARGE SCALE GENOMIC DNA]</scope>
    <source>
        <strain evidence="3">4085684</strain>
    </source>
</reference>
<dbReference type="Pfam" id="PF14518">
    <property type="entry name" value="Haem_oxygenas_2"/>
    <property type="match status" value="1"/>
</dbReference>
<dbReference type="STRING" id="656024.FsymDg_2885"/>
<proteinExistence type="predicted"/>
<dbReference type="KEGG" id="fsy:FsymDg_2885"/>
<evidence type="ECO:0008006" key="4">
    <source>
        <dbReference type="Google" id="ProtNLM"/>
    </source>
</evidence>
<dbReference type="eggNOG" id="ENOG502Z9M7">
    <property type="taxonomic scope" value="Bacteria"/>
</dbReference>
<evidence type="ECO:0000313" key="2">
    <source>
        <dbReference type="EMBL" id="AEH10212.1"/>
    </source>
</evidence>
<dbReference type="AlphaFoldDB" id="F8B6K3"/>
<dbReference type="RefSeq" id="WP_013874114.1">
    <property type="nucleotide sequence ID" value="NC_015656.1"/>
</dbReference>
<dbReference type="SMART" id="SM01236">
    <property type="entry name" value="Haem_oxygenase_2"/>
    <property type="match status" value="1"/>
</dbReference>
<feature type="region of interest" description="Disordered" evidence="1">
    <location>
        <begin position="60"/>
        <end position="89"/>
    </location>
</feature>
<organism evidence="2 3">
    <name type="scientific">Candidatus Protofrankia datiscae</name>
    <dbReference type="NCBI Taxonomy" id="2716812"/>
    <lineage>
        <taxon>Bacteria</taxon>
        <taxon>Bacillati</taxon>
        <taxon>Actinomycetota</taxon>
        <taxon>Actinomycetes</taxon>
        <taxon>Frankiales</taxon>
        <taxon>Frankiaceae</taxon>
        <taxon>Protofrankia</taxon>
    </lineage>
</organism>
<evidence type="ECO:0000256" key="1">
    <source>
        <dbReference type="SAM" id="MobiDB-lite"/>
    </source>
</evidence>
<dbReference type="HOGENOM" id="CLU_023241_0_0_11"/>
<accession>F8B6K3</accession>
<sequence length="762" mass="81964">MTDLTTSLPRGPFECGPAAFAEAAAAVAGPSAALYRRLLVEQESEATLVAARRVLAAFLPNGIGPDEDEEPDGSPGERADGPPGAGPLDEERALAELAATRAAIARTTARLRAAPAGTVATVLRQRAPLALIEGCWLDTVSQPATQPAVIVNRLGAERLELLGGGVVEHTLAGRRRRLLAEHGVELPDLLATDFLAAAQARPLTVVTAVFYLALSRLPASFLPEVVGVHCAFRALGTDAALFGRAGPSRLAELAELAELAGPSGPSSPDGVDSRGYDPVPLLAEYLALTELSPTGPADRARLLAAIRLVARLESAHVAMLDELASWHQGLSPDAEVALIVARHAPYAGRQHHRVRISGVPLDGLLAGPAFDAAVFVRQLRSSSYLKPLPTGGCPLTRAIRFGGPMFGIFDAAEARTLERWAAAVAAGEPPGADLAACAAGDEDAAAWRRALVSADPGDIVVAEPPAFDERQFLYRLVNVERFPGVLAAAHARVEQVLAQAEGMFELGAAGRHTDATWFDYSPAALRERVETIYWMKLVGPYRPLTDIPPRAEVINGQKRFALGNLVDGACTHRIGNTGRFHRPSDGPLFALYTDEMGRGDVARNHLTLINQALTSMDIHLPHLRSEEFRAQTELPDPSYPYATYQLGLALFPDSRYEEILGYHLGVEMFGLGELRLHETQKMRRRGFDTAYEDVHLSIDNISAGHTRQATDLIVGYLDHVGRTGGPAVVERAWRRVRRGYASFAFFVEPHLARRLLMRRAAA</sequence>
<protein>
    <recommendedName>
        <fullName evidence="4">Iron-containing redox enzyme family protein</fullName>
    </recommendedName>
</protein>